<organism evidence="2 3">
    <name type="scientific">Pseudonocardia aurantiaca</name>
    <dbReference type="NCBI Taxonomy" id="75290"/>
    <lineage>
        <taxon>Bacteria</taxon>
        <taxon>Bacillati</taxon>
        <taxon>Actinomycetota</taxon>
        <taxon>Actinomycetes</taxon>
        <taxon>Pseudonocardiales</taxon>
        <taxon>Pseudonocardiaceae</taxon>
        <taxon>Pseudonocardia</taxon>
    </lineage>
</organism>
<comment type="caution">
    <text evidence="2">The sequence shown here is derived from an EMBL/GenBank/DDBJ whole genome shotgun (WGS) entry which is preliminary data.</text>
</comment>
<protein>
    <submittedName>
        <fullName evidence="2">VOC family protein</fullName>
    </submittedName>
</protein>
<dbReference type="SUPFAM" id="SSF54593">
    <property type="entry name" value="Glyoxalase/Bleomycin resistance protein/Dihydroxybiphenyl dioxygenase"/>
    <property type="match status" value="1"/>
</dbReference>
<evidence type="ECO:0000313" key="2">
    <source>
        <dbReference type="EMBL" id="MFD1529308.1"/>
    </source>
</evidence>
<dbReference type="CDD" id="cd06587">
    <property type="entry name" value="VOC"/>
    <property type="match status" value="1"/>
</dbReference>
<evidence type="ECO:0000259" key="1">
    <source>
        <dbReference type="PROSITE" id="PS51819"/>
    </source>
</evidence>
<dbReference type="Gene3D" id="3.10.180.10">
    <property type="entry name" value="2,3-Dihydroxybiphenyl 1,2-Dioxygenase, domain 1"/>
    <property type="match status" value="1"/>
</dbReference>
<dbReference type="EMBL" id="JBHUCP010000004">
    <property type="protein sequence ID" value="MFD1529308.1"/>
    <property type="molecule type" value="Genomic_DNA"/>
</dbReference>
<sequence length="118" mass="12816">MRVTGLDHIVLVTPDPERLIGWYREVLGLQTERLEQWRAGEVPFASLRVDAGTIIDVLQGERTGANVDHIALVVDADLDALAADHGVAAPKELFGARGTGRGIYLRDPDGTGVELRAY</sequence>
<dbReference type="PROSITE" id="PS51819">
    <property type="entry name" value="VOC"/>
    <property type="match status" value="1"/>
</dbReference>
<dbReference type="InterPro" id="IPR037523">
    <property type="entry name" value="VOC_core"/>
</dbReference>
<accession>A0ABW4FF73</accession>
<gene>
    <name evidence="2" type="ORF">ACFSCY_07620</name>
</gene>
<name>A0ABW4FF73_9PSEU</name>
<evidence type="ECO:0000313" key="3">
    <source>
        <dbReference type="Proteomes" id="UP001597145"/>
    </source>
</evidence>
<keyword evidence="3" id="KW-1185">Reference proteome</keyword>
<dbReference type="InterPro" id="IPR029068">
    <property type="entry name" value="Glyas_Bleomycin-R_OHBP_Dase"/>
</dbReference>
<dbReference type="Proteomes" id="UP001597145">
    <property type="component" value="Unassembled WGS sequence"/>
</dbReference>
<feature type="domain" description="VOC" evidence="1">
    <location>
        <begin position="5"/>
        <end position="118"/>
    </location>
</feature>
<proteinExistence type="predicted"/>
<reference evidence="3" key="1">
    <citation type="journal article" date="2019" name="Int. J. Syst. Evol. Microbiol.">
        <title>The Global Catalogue of Microorganisms (GCM) 10K type strain sequencing project: providing services to taxonomists for standard genome sequencing and annotation.</title>
        <authorList>
            <consortium name="The Broad Institute Genomics Platform"/>
            <consortium name="The Broad Institute Genome Sequencing Center for Infectious Disease"/>
            <person name="Wu L."/>
            <person name="Ma J."/>
        </authorList>
    </citation>
    <scope>NUCLEOTIDE SEQUENCE [LARGE SCALE GENOMIC DNA]</scope>
    <source>
        <strain evidence="3">JCM 12165</strain>
    </source>
</reference>
<dbReference type="InterPro" id="IPR004360">
    <property type="entry name" value="Glyas_Fos-R_dOase_dom"/>
</dbReference>
<dbReference type="InterPro" id="IPR050383">
    <property type="entry name" value="GlyoxalaseI/FosfomycinResist"/>
</dbReference>
<dbReference type="PANTHER" id="PTHR21366:SF14">
    <property type="entry name" value="GLYOXALASE DOMAIN-CONTAINING PROTEIN 5"/>
    <property type="match status" value="1"/>
</dbReference>
<dbReference type="Pfam" id="PF00903">
    <property type="entry name" value="Glyoxalase"/>
    <property type="match status" value="1"/>
</dbReference>
<dbReference type="RefSeq" id="WP_343975571.1">
    <property type="nucleotide sequence ID" value="NZ_BAAAJG010000008.1"/>
</dbReference>
<dbReference type="PANTHER" id="PTHR21366">
    <property type="entry name" value="GLYOXALASE FAMILY PROTEIN"/>
    <property type="match status" value="1"/>
</dbReference>